<dbReference type="GO" id="GO:0045046">
    <property type="term" value="P:protein import into peroxisome membrane"/>
    <property type="evidence" value="ECO:0007669"/>
    <property type="project" value="TreeGrafter"/>
</dbReference>
<comment type="caution">
    <text evidence="2">The sequence shown here is derived from an EMBL/GenBank/DDBJ whole genome shotgun (WGS) entry which is preliminary data.</text>
</comment>
<evidence type="ECO:0000256" key="1">
    <source>
        <dbReference type="SAM" id="MobiDB-lite"/>
    </source>
</evidence>
<feature type="compositionally biased region" description="Basic and acidic residues" evidence="1">
    <location>
        <begin position="1"/>
        <end position="16"/>
    </location>
</feature>
<dbReference type="InterPro" id="IPR038322">
    <property type="entry name" value="Pex19_C_sf"/>
</dbReference>
<dbReference type="OrthoDB" id="21292at2759"/>
<dbReference type="GO" id="GO:0033328">
    <property type="term" value="F:peroxisome membrane targeting sequence binding"/>
    <property type="evidence" value="ECO:0007669"/>
    <property type="project" value="TreeGrafter"/>
</dbReference>
<feature type="compositionally biased region" description="Acidic residues" evidence="1">
    <location>
        <begin position="24"/>
        <end position="41"/>
    </location>
</feature>
<evidence type="ECO:0000313" key="2">
    <source>
        <dbReference type="EMBL" id="OXV09434.1"/>
    </source>
</evidence>
<feature type="region of interest" description="Disordered" evidence="1">
    <location>
        <begin position="1"/>
        <end position="74"/>
    </location>
</feature>
<dbReference type="PANTHER" id="PTHR12774:SF2">
    <property type="entry name" value="PEROXISOMAL BIOGENESIS FACTOR 19"/>
    <property type="match status" value="1"/>
</dbReference>
<dbReference type="PANTHER" id="PTHR12774">
    <property type="entry name" value="PEROXISOMAL BIOGENESIS FACTOR 19"/>
    <property type="match status" value="1"/>
</dbReference>
<gene>
    <name evidence="2" type="ORF">Egran_02803</name>
</gene>
<dbReference type="Pfam" id="PF04614">
    <property type="entry name" value="Pex19"/>
    <property type="match status" value="1"/>
</dbReference>
<reference evidence="2 3" key="1">
    <citation type="journal article" date="2015" name="Environ. Microbiol.">
        <title>Metagenome sequence of Elaphomyces granulatus from sporocarp tissue reveals Ascomycota ectomycorrhizal fingerprints of genome expansion and a Proteobacteria-rich microbiome.</title>
        <authorList>
            <person name="Quandt C.A."/>
            <person name="Kohler A."/>
            <person name="Hesse C.N."/>
            <person name="Sharpton T.J."/>
            <person name="Martin F."/>
            <person name="Spatafora J.W."/>
        </authorList>
    </citation>
    <scope>NUCLEOTIDE SEQUENCE [LARGE SCALE GENOMIC DNA]</scope>
    <source>
        <strain evidence="2 3">OSC145934</strain>
    </source>
</reference>
<dbReference type="Proteomes" id="UP000243515">
    <property type="component" value="Unassembled WGS sequence"/>
</dbReference>
<sequence>MSSSAEADHGPDDKPVKLAAASAADEDDEDSDWEDLDEVLDDFNQPKVADTTSAASEPGRPSESAATAETDVDVDVDADLNDAILQQLEKDMLANFMKSEVGEPSVQPAASSTADSAQPDDIEKEINELSQQLQGNDLQTSFLRALIAEAMAGHDPEGDGDGDGDRDGNDNNGGTTSPGGSFQDTIQRTMERMQESGDRTTAALAQDDESADLMAQLLKAAATRGAPSNENVDLNDILMRAMEQIANKELLYEPMQELHGKFGPWIAENKGKGKVSDEDMARYEYQAQVVEQIVSKFNEEGYSDENPECRAYIWEKVQEVCFSATAVSAMRDPVHGADYEQLHGDGNPPEELLRNPFADELNASELDPSGSQPSDCQPQ</sequence>
<protein>
    <submittedName>
        <fullName evidence="2">Uncharacterized protein</fullName>
    </submittedName>
</protein>
<organism evidence="2 3">
    <name type="scientific">Elaphomyces granulatus</name>
    <dbReference type="NCBI Taxonomy" id="519963"/>
    <lineage>
        <taxon>Eukaryota</taxon>
        <taxon>Fungi</taxon>
        <taxon>Dikarya</taxon>
        <taxon>Ascomycota</taxon>
        <taxon>Pezizomycotina</taxon>
        <taxon>Eurotiomycetes</taxon>
        <taxon>Eurotiomycetidae</taxon>
        <taxon>Eurotiales</taxon>
        <taxon>Elaphomycetaceae</taxon>
        <taxon>Elaphomyces</taxon>
    </lineage>
</organism>
<dbReference type="InterPro" id="IPR006708">
    <property type="entry name" value="Pex19"/>
</dbReference>
<dbReference type="AlphaFoldDB" id="A0A232LZC8"/>
<feature type="region of interest" description="Disordered" evidence="1">
    <location>
        <begin position="337"/>
        <end position="379"/>
    </location>
</feature>
<feature type="compositionally biased region" description="Polar residues" evidence="1">
    <location>
        <begin position="369"/>
        <end position="379"/>
    </location>
</feature>
<feature type="compositionally biased region" description="Basic and acidic residues" evidence="1">
    <location>
        <begin position="152"/>
        <end position="169"/>
    </location>
</feature>
<keyword evidence="3" id="KW-1185">Reference proteome</keyword>
<feature type="region of interest" description="Disordered" evidence="1">
    <location>
        <begin position="99"/>
        <end position="135"/>
    </location>
</feature>
<dbReference type="Gene3D" id="1.20.120.900">
    <property type="entry name" value="Pex19, mPTS binding domain"/>
    <property type="match status" value="1"/>
</dbReference>
<proteinExistence type="predicted"/>
<name>A0A232LZC8_9EURO</name>
<dbReference type="EMBL" id="NPHW01003533">
    <property type="protein sequence ID" value="OXV09434.1"/>
    <property type="molecule type" value="Genomic_DNA"/>
</dbReference>
<evidence type="ECO:0000313" key="3">
    <source>
        <dbReference type="Proteomes" id="UP000243515"/>
    </source>
</evidence>
<dbReference type="GO" id="GO:0005778">
    <property type="term" value="C:peroxisomal membrane"/>
    <property type="evidence" value="ECO:0007669"/>
    <property type="project" value="TreeGrafter"/>
</dbReference>
<accession>A0A232LZC8</accession>
<feature type="region of interest" description="Disordered" evidence="1">
    <location>
        <begin position="148"/>
        <end position="185"/>
    </location>
</feature>